<accession>A0A9P5QBU7</accession>
<protein>
    <submittedName>
        <fullName evidence="2">Uncharacterized protein</fullName>
    </submittedName>
</protein>
<feature type="compositionally biased region" description="Polar residues" evidence="1">
    <location>
        <begin position="1"/>
        <end position="17"/>
    </location>
</feature>
<sequence>MVQSNGNRGSDVLTSRGTDIYNPPPNDHTKDALRLALGSILAPKRSTPNPSNARSSSSSGTASPAHLPFPYTPSASTPPAHGSHLPFPHPHPHPHAHQHLHSPLGPSPLAPSREHSHTAPGHSSSTSTTHSPHASSPVTPITETTSSPFGHYPRPGLLSRSISSSSTHGGPGRSTDSAVISANQPQTHSAGEQEGIHAPLPRLSDGSTSTGTVPAVAVTTPGGTPITKNKFIQTLEGKTPSAWEALIHGSFS</sequence>
<keyword evidence="3" id="KW-1185">Reference proteome</keyword>
<proteinExistence type="predicted"/>
<comment type="caution">
    <text evidence="2">The sequence shown here is derived from an EMBL/GenBank/DDBJ whole genome shotgun (WGS) entry which is preliminary data.</text>
</comment>
<feature type="compositionally biased region" description="Basic residues" evidence="1">
    <location>
        <begin position="90"/>
        <end position="100"/>
    </location>
</feature>
<dbReference type="EMBL" id="JADNRY010000001">
    <property type="protein sequence ID" value="KAF9078282.1"/>
    <property type="molecule type" value="Genomic_DNA"/>
</dbReference>
<feature type="compositionally biased region" description="Low complexity" evidence="1">
    <location>
        <begin position="207"/>
        <end position="225"/>
    </location>
</feature>
<evidence type="ECO:0000313" key="3">
    <source>
        <dbReference type="Proteomes" id="UP000772434"/>
    </source>
</evidence>
<dbReference type="OrthoDB" id="3268861at2759"/>
<reference evidence="2" key="1">
    <citation type="submission" date="2020-11" db="EMBL/GenBank/DDBJ databases">
        <authorList>
            <consortium name="DOE Joint Genome Institute"/>
            <person name="Ahrendt S."/>
            <person name="Riley R."/>
            <person name="Andreopoulos W."/>
            <person name="Labutti K."/>
            <person name="Pangilinan J."/>
            <person name="Ruiz-Duenas F.J."/>
            <person name="Barrasa J.M."/>
            <person name="Sanchez-Garcia M."/>
            <person name="Camarero S."/>
            <person name="Miyauchi S."/>
            <person name="Serrano A."/>
            <person name="Linde D."/>
            <person name="Babiker R."/>
            <person name="Drula E."/>
            <person name="Ayuso-Fernandez I."/>
            <person name="Pacheco R."/>
            <person name="Padilla G."/>
            <person name="Ferreira P."/>
            <person name="Barriuso J."/>
            <person name="Kellner H."/>
            <person name="Castanera R."/>
            <person name="Alfaro M."/>
            <person name="Ramirez L."/>
            <person name="Pisabarro A.G."/>
            <person name="Kuo A."/>
            <person name="Tritt A."/>
            <person name="Lipzen A."/>
            <person name="He G."/>
            <person name="Yan M."/>
            <person name="Ng V."/>
            <person name="Cullen D."/>
            <person name="Martin F."/>
            <person name="Rosso M.-N."/>
            <person name="Henrissat B."/>
            <person name="Hibbett D."/>
            <person name="Martinez A.T."/>
            <person name="Grigoriev I.V."/>
        </authorList>
    </citation>
    <scope>NUCLEOTIDE SEQUENCE</scope>
    <source>
        <strain evidence="2">AH 40177</strain>
    </source>
</reference>
<evidence type="ECO:0000256" key="1">
    <source>
        <dbReference type="SAM" id="MobiDB-lite"/>
    </source>
</evidence>
<organism evidence="2 3">
    <name type="scientific">Rhodocollybia butyracea</name>
    <dbReference type="NCBI Taxonomy" id="206335"/>
    <lineage>
        <taxon>Eukaryota</taxon>
        <taxon>Fungi</taxon>
        <taxon>Dikarya</taxon>
        <taxon>Basidiomycota</taxon>
        <taxon>Agaricomycotina</taxon>
        <taxon>Agaricomycetes</taxon>
        <taxon>Agaricomycetidae</taxon>
        <taxon>Agaricales</taxon>
        <taxon>Marasmiineae</taxon>
        <taxon>Omphalotaceae</taxon>
        <taxon>Rhodocollybia</taxon>
    </lineage>
</organism>
<feature type="region of interest" description="Disordered" evidence="1">
    <location>
        <begin position="1"/>
        <end position="226"/>
    </location>
</feature>
<feature type="compositionally biased region" description="Low complexity" evidence="1">
    <location>
        <begin position="45"/>
        <end position="63"/>
    </location>
</feature>
<feature type="compositionally biased region" description="Polar residues" evidence="1">
    <location>
        <begin position="174"/>
        <end position="190"/>
    </location>
</feature>
<feature type="compositionally biased region" description="Low complexity" evidence="1">
    <location>
        <begin position="118"/>
        <end position="140"/>
    </location>
</feature>
<dbReference type="AlphaFoldDB" id="A0A9P5QBU7"/>
<dbReference type="Proteomes" id="UP000772434">
    <property type="component" value="Unassembled WGS sequence"/>
</dbReference>
<gene>
    <name evidence="2" type="ORF">BDP27DRAFT_1309348</name>
</gene>
<name>A0A9P5QBU7_9AGAR</name>
<evidence type="ECO:0000313" key="2">
    <source>
        <dbReference type="EMBL" id="KAF9078282.1"/>
    </source>
</evidence>